<name>A0A2M4CCF0_9DIPT</name>
<accession>A0A2M4CCF0</accession>
<protein>
    <submittedName>
        <fullName evidence="1">Putative secreted protein</fullName>
    </submittedName>
</protein>
<organism evidence="1">
    <name type="scientific">Anopheles marajoara</name>
    <dbReference type="NCBI Taxonomy" id="58244"/>
    <lineage>
        <taxon>Eukaryota</taxon>
        <taxon>Metazoa</taxon>
        <taxon>Ecdysozoa</taxon>
        <taxon>Arthropoda</taxon>
        <taxon>Hexapoda</taxon>
        <taxon>Insecta</taxon>
        <taxon>Pterygota</taxon>
        <taxon>Neoptera</taxon>
        <taxon>Endopterygota</taxon>
        <taxon>Diptera</taxon>
        <taxon>Nematocera</taxon>
        <taxon>Culicoidea</taxon>
        <taxon>Culicidae</taxon>
        <taxon>Anophelinae</taxon>
        <taxon>Anopheles</taxon>
    </lineage>
</organism>
<dbReference type="EMBL" id="GGFJ01013853">
    <property type="protein sequence ID" value="MBW62994.1"/>
    <property type="molecule type" value="Transcribed_RNA"/>
</dbReference>
<sequence length="76" mass="9094">MMMYVYCVVRLGLPMVEAPEAVWWWSTTERGWRRKRPRIRWSLYVWPFSSFLPLAPSGGVRVPHSVARYRNLLRSP</sequence>
<evidence type="ECO:0000313" key="1">
    <source>
        <dbReference type="EMBL" id="MBW62994.1"/>
    </source>
</evidence>
<reference evidence="1" key="1">
    <citation type="submission" date="2018-01" db="EMBL/GenBank/DDBJ databases">
        <title>An insight into the sialome of Amazonian anophelines.</title>
        <authorList>
            <person name="Ribeiro J.M."/>
            <person name="Scarpassa V."/>
            <person name="Calvo E."/>
        </authorList>
    </citation>
    <scope>NUCLEOTIDE SEQUENCE</scope>
    <source>
        <tissue evidence="1">Salivary glands</tissue>
    </source>
</reference>
<proteinExistence type="predicted"/>
<dbReference type="AlphaFoldDB" id="A0A2M4CCF0"/>